<feature type="transmembrane region" description="Helical" evidence="8">
    <location>
        <begin position="202"/>
        <end position="222"/>
    </location>
</feature>
<dbReference type="GO" id="GO:0034204">
    <property type="term" value="P:lipid translocation"/>
    <property type="evidence" value="ECO:0007669"/>
    <property type="project" value="TreeGrafter"/>
</dbReference>
<name>A0A7X5HXR6_9FIRM</name>
<dbReference type="GO" id="GO:0009252">
    <property type="term" value="P:peptidoglycan biosynthetic process"/>
    <property type="evidence" value="ECO:0007669"/>
    <property type="project" value="UniProtKB-KW"/>
</dbReference>
<comment type="caution">
    <text evidence="9">The sequence shown here is derived from an EMBL/GenBank/DDBJ whole genome shotgun (WGS) entry which is preliminary data.</text>
</comment>
<accession>A0A7X5HXR6</accession>
<keyword evidence="7 8" id="KW-0472">Membrane</keyword>
<dbReference type="PANTHER" id="PTHR47019">
    <property type="entry name" value="LIPID II FLIPPASE MURJ"/>
    <property type="match status" value="1"/>
</dbReference>
<feature type="transmembrane region" description="Helical" evidence="8">
    <location>
        <begin position="102"/>
        <end position="123"/>
    </location>
</feature>
<keyword evidence="2" id="KW-1003">Cell membrane</keyword>
<feature type="transmembrane region" description="Helical" evidence="8">
    <location>
        <begin position="177"/>
        <end position="196"/>
    </location>
</feature>
<dbReference type="InterPro" id="IPR004268">
    <property type="entry name" value="MurJ"/>
</dbReference>
<comment type="subcellular location">
    <subcellularLocation>
        <location evidence="1">Cell membrane</location>
        <topology evidence="1">Multi-pass membrane protein</topology>
    </subcellularLocation>
</comment>
<keyword evidence="10" id="KW-1185">Reference proteome</keyword>
<keyword evidence="4" id="KW-0133">Cell shape</keyword>
<evidence type="ECO:0000313" key="9">
    <source>
        <dbReference type="EMBL" id="NDL68607.1"/>
    </source>
</evidence>
<sequence length="314" mass="34878">PAIKKLNFKYLFRINFRDEKIKKTLQIAIPVIIGTSVNQINKLVDRTIASSLAIGGISALNYASRLNLFIQGLFVTSIITVMYPLISSYASKNKIDEIKRVLLEYINIVIIILLPITIGTVIFNREIIELLFGRGLFDDVAVQMTSTALLFYSIGMLGFGLREVLARGFYSIQDTKTPMVNAAIGMIVNIILNILLSKILGIGGLALATSISAMFTTILLFISLRKKIGSFGIKQIGVTFFKTLIGASVMGLITKVSYIYLINSLSQNISLLISITTGAISYLLIMLFMRIKEVDSITEVIKMKSRNIVYKNRR</sequence>
<feature type="transmembrane region" description="Helical" evidence="8">
    <location>
        <begin position="143"/>
        <end position="165"/>
    </location>
</feature>
<evidence type="ECO:0000256" key="5">
    <source>
        <dbReference type="ARBA" id="ARBA00022984"/>
    </source>
</evidence>
<proteinExistence type="predicted"/>
<dbReference type="Proteomes" id="UP000461585">
    <property type="component" value="Unassembled WGS sequence"/>
</dbReference>
<dbReference type="Pfam" id="PF03023">
    <property type="entry name" value="MurJ"/>
    <property type="match status" value="1"/>
</dbReference>
<keyword evidence="6 8" id="KW-1133">Transmembrane helix</keyword>
<dbReference type="PANTHER" id="PTHR47019:SF1">
    <property type="entry name" value="LIPID II FLIPPASE MURJ"/>
    <property type="match status" value="1"/>
</dbReference>
<evidence type="ECO:0000256" key="1">
    <source>
        <dbReference type="ARBA" id="ARBA00004651"/>
    </source>
</evidence>
<dbReference type="AlphaFoldDB" id="A0A7X5HXR6"/>
<evidence type="ECO:0000313" key="10">
    <source>
        <dbReference type="Proteomes" id="UP000461585"/>
    </source>
</evidence>
<evidence type="ECO:0000256" key="8">
    <source>
        <dbReference type="SAM" id="Phobius"/>
    </source>
</evidence>
<evidence type="ECO:0000256" key="2">
    <source>
        <dbReference type="ARBA" id="ARBA00022475"/>
    </source>
</evidence>
<evidence type="ECO:0000256" key="7">
    <source>
        <dbReference type="ARBA" id="ARBA00023136"/>
    </source>
</evidence>
<reference evidence="9 10" key="1">
    <citation type="submission" date="2020-01" db="EMBL/GenBank/DDBJ databases">
        <title>Anaeroalcalibacter tamaniensis gen. nov., sp. nov., moderately halophilic strictly anaerobic fermenter bacterium from mud volcano of Taman peninsula.</title>
        <authorList>
            <person name="Frolova A."/>
            <person name="Merkel A.Y."/>
            <person name="Slobodkin A.I."/>
        </authorList>
    </citation>
    <scope>NUCLEOTIDE SEQUENCE [LARGE SCALE GENOMIC DNA]</scope>
    <source>
        <strain evidence="9 10">F-3ap</strain>
    </source>
</reference>
<evidence type="ECO:0000256" key="6">
    <source>
        <dbReference type="ARBA" id="ARBA00022989"/>
    </source>
</evidence>
<evidence type="ECO:0000256" key="4">
    <source>
        <dbReference type="ARBA" id="ARBA00022960"/>
    </source>
</evidence>
<organism evidence="9 10">
    <name type="scientific">Anaerotalea alkaliphila</name>
    <dbReference type="NCBI Taxonomy" id="2662126"/>
    <lineage>
        <taxon>Bacteria</taxon>
        <taxon>Bacillati</taxon>
        <taxon>Bacillota</taxon>
        <taxon>Clostridia</taxon>
        <taxon>Eubacteriales</taxon>
        <taxon>Anaerotalea</taxon>
    </lineage>
</organism>
<dbReference type="GO" id="GO:0005886">
    <property type="term" value="C:plasma membrane"/>
    <property type="evidence" value="ECO:0007669"/>
    <property type="project" value="UniProtKB-SubCell"/>
</dbReference>
<dbReference type="GO" id="GO:0015648">
    <property type="term" value="F:lipid-linked peptidoglycan transporter activity"/>
    <property type="evidence" value="ECO:0007669"/>
    <property type="project" value="TreeGrafter"/>
</dbReference>
<dbReference type="GO" id="GO:0008360">
    <property type="term" value="P:regulation of cell shape"/>
    <property type="evidence" value="ECO:0007669"/>
    <property type="project" value="UniProtKB-KW"/>
</dbReference>
<gene>
    <name evidence="9" type="ORF">GXN74_12750</name>
</gene>
<feature type="transmembrane region" description="Helical" evidence="8">
    <location>
        <begin position="243"/>
        <end position="263"/>
    </location>
</feature>
<dbReference type="RefSeq" id="WP_212505806.1">
    <property type="nucleotide sequence ID" value="NZ_JAAEEH010000048.1"/>
</dbReference>
<dbReference type="PRINTS" id="PR01806">
    <property type="entry name" value="VIRFACTRMVIN"/>
</dbReference>
<keyword evidence="3 8" id="KW-0812">Transmembrane</keyword>
<feature type="non-terminal residue" evidence="9">
    <location>
        <position position="1"/>
    </location>
</feature>
<dbReference type="EMBL" id="JAAEEH010000048">
    <property type="protein sequence ID" value="NDL68607.1"/>
    <property type="molecule type" value="Genomic_DNA"/>
</dbReference>
<feature type="transmembrane region" description="Helical" evidence="8">
    <location>
        <begin position="269"/>
        <end position="289"/>
    </location>
</feature>
<dbReference type="InterPro" id="IPR051050">
    <property type="entry name" value="Lipid_II_flippase_MurJ/MviN"/>
</dbReference>
<keyword evidence="5" id="KW-0573">Peptidoglycan synthesis</keyword>
<evidence type="ECO:0000256" key="3">
    <source>
        <dbReference type="ARBA" id="ARBA00022692"/>
    </source>
</evidence>
<protein>
    <submittedName>
        <fullName evidence="9">Murein biosynthesis integral membrane protein MurJ</fullName>
    </submittedName>
</protein>
<feature type="transmembrane region" description="Helical" evidence="8">
    <location>
        <begin position="68"/>
        <end position="90"/>
    </location>
</feature>